<evidence type="ECO:0000313" key="2">
    <source>
        <dbReference type="Proteomes" id="UP000803884"/>
    </source>
</evidence>
<reference evidence="1 2" key="1">
    <citation type="journal article" date="2020" name="Microbiol. Resour. Announc.">
        <title>Draft Genome Sequence of a Cladosporium Species Isolated from the Mesophotic Ascidian Didemnum maculosum.</title>
        <authorList>
            <person name="Gioti A."/>
            <person name="Siaperas R."/>
            <person name="Nikolaivits E."/>
            <person name="Le Goff G."/>
            <person name="Ouazzani J."/>
            <person name="Kotoulas G."/>
            <person name="Topakas E."/>
        </authorList>
    </citation>
    <scope>NUCLEOTIDE SEQUENCE [LARGE SCALE GENOMIC DNA]</scope>
    <source>
        <strain evidence="1 2">TM138-S3</strain>
    </source>
</reference>
<dbReference type="EMBL" id="JAAQHG020000078">
    <property type="protein sequence ID" value="KAL1582024.1"/>
    <property type="molecule type" value="Genomic_DNA"/>
</dbReference>
<dbReference type="RefSeq" id="XP_069225131.1">
    <property type="nucleotide sequence ID" value="XM_069377997.1"/>
</dbReference>
<name>A0AB34KAJ9_9PEZI</name>
<gene>
    <name evidence="1" type="ORF">WHR41_09394</name>
</gene>
<dbReference type="GeneID" id="96010835"/>
<organism evidence="1 2">
    <name type="scientific">Cladosporium halotolerans</name>
    <dbReference type="NCBI Taxonomy" id="1052096"/>
    <lineage>
        <taxon>Eukaryota</taxon>
        <taxon>Fungi</taxon>
        <taxon>Dikarya</taxon>
        <taxon>Ascomycota</taxon>
        <taxon>Pezizomycotina</taxon>
        <taxon>Dothideomycetes</taxon>
        <taxon>Dothideomycetidae</taxon>
        <taxon>Cladosporiales</taxon>
        <taxon>Cladosporiaceae</taxon>
        <taxon>Cladosporium</taxon>
    </lineage>
</organism>
<dbReference type="Proteomes" id="UP000803884">
    <property type="component" value="Unassembled WGS sequence"/>
</dbReference>
<sequence>MTETPTNCDEEDVNDICEDGRCITDDIQSITLWYCVRCDSTYCSNCWSLQGPHRPKKRGPEGLPHEKVDLSVVRRLRSILHPSTDPLDVRKSHQEDDWTKWFGVTRDEKDQVLFDDYGRYATLVSDIARSTSMKTRYPQLVSFVGVTNAGKSTLIKMLIHGRSVCADINGNKSDKSDNTMSSCVEFPSPVVGSLENDSLATSGDVHLYADPTTHADPLPVLYADCEGFEGGERSPLGSQPQLGSGDSQSATTRAWVNTRRVRWADTEEHRRREYAVTVLYPRLLYSFSDCVAFVLRNPKTFGSAALTKLLEWGAAALEKSINQPALPHCIVVLNGSHPGIDPAQWDSHHATESLLSSVSNAFERVEGVPQFRQLADHWRGLGREISSVKDLILCYYASFKVLRVPAAPQYMLLSQQVDKLHAAIRADCRASHEAKRRARLLVDADELNLYIQSGFDHFTTHIEVPFNFMQVSLRRNPIPQDFGGHILQLCESLSARMPSRDPARVESVFGKLSVVLASCVLLDCARFRKGQLHEFYTILARLSVQMGNGDASW</sequence>
<comment type="caution">
    <text evidence="1">The sequence shown here is derived from an EMBL/GenBank/DDBJ whole genome shotgun (WGS) entry which is preliminary data.</text>
</comment>
<protein>
    <recommendedName>
        <fullName evidence="3">B box-type domain-containing protein</fullName>
    </recommendedName>
</protein>
<evidence type="ECO:0008006" key="3">
    <source>
        <dbReference type="Google" id="ProtNLM"/>
    </source>
</evidence>
<evidence type="ECO:0000313" key="1">
    <source>
        <dbReference type="EMBL" id="KAL1582024.1"/>
    </source>
</evidence>
<accession>A0AB34KAJ9</accession>
<dbReference type="AlphaFoldDB" id="A0AB34KAJ9"/>
<proteinExistence type="predicted"/>
<keyword evidence="2" id="KW-1185">Reference proteome</keyword>
<dbReference type="SUPFAM" id="SSF52540">
    <property type="entry name" value="P-loop containing nucleoside triphosphate hydrolases"/>
    <property type="match status" value="1"/>
</dbReference>
<dbReference type="InterPro" id="IPR027417">
    <property type="entry name" value="P-loop_NTPase"/>
</dbReference>